<dbReference type="KEGG" id="tsv:DSM104635_02144"/>
<dbReference type="Pfam" id="PF21839">
    <property type="entry name" value="DUF6898"/>
    <property type="match status" value="1"/>
</dbReference>
<keyword evidence="4" id="KW-1185">Reference proteome</keyword>
<evidence type="ECO:0000313" key="3">
    <source>
        <dbReference type="EMBL" id="QGZ95295.1"/>
    </source>
</evidence>
<evidence type="ECO:0000256" key="1">
    <source>
        <dbReference type="SAM" id="MobiDB-lite"/>
    </source>
</evidence>
<evidence type="ECO:0000313" key="4">
    <source>
        <dbReference type="Proteomes" id="UP000431269"/>
    </source>
</evidence>
<dbReference type="AlphaFoldDB" id="A0A6I6MJ94"/>
<dbReference type="EMBL" id="CP047045">
    <property type="protein sequence ID" value="QGZ95295.1"/>
    <property type="molecule type" value="Genomic_DNA"/>
</dbReference>
<feature type="domain" description="DUF6898" evidence="2">
    <location>
        <begin position="5"/>
        <end position="58"/>
    </location>
</feature>
<evidence type="ECO:0000259" key="2">
    <source>
        <dbReference type="Pfam" id="PF21839"/>
    </source>
</evidence>
<dbReference type="RefSeq" id="WP_187448145.1">
    <property type="nucleotide sequence ID" value="NZ_CP047045.1"/>
</dbReference>
<organism evidence="3 4">
    <name type="scientific">Terricaulis silvestris</name>
    <dbReference type="NCBI Taxonomy" id="2686094"/>
    <lineage>
        <taxon>Bacteria</taxon>
        <taxon>Pseudomonadati</taxon>
        <taxon>Pseudomonadota</taxon>
        <taxon>Alphaproteobacteria</taxon>
        <taxon>Caulobacterales</taxon>
        <taxon>Caulobacteraceae</taxon>
        <taxon>Terricaulis</taxon>
    </lineage>
</organism>
<sequence>MSGEDREVIFEITRIGDAQRVAAVDVATGIEVVIQAPAHAALVDVRTLALRKLERALRDDQEDEEPPPERPGKIV</sequence>
<dbReference type="InterPro" id="IPR054193">
    <property type="entry name" value="DUF6898"/>
</dbReference>
<accession>A0A6I6MJ94</accession>
<name>A0A6I6MJ94_9CAUL</name>
<reference evidence="4" key="1">
    <citation type="submission" date="2019-12" db="EMBL/GenBank/DDBJ databases">
        <title>Complete genome of Terracaulis silvestris 0127_4.</title>
        <authorList>
            <person name="Vieira S."/>
            <person name="Riedel T."/>
            <person name="Sproer C."/>
            <person name="Pascual J."/>
            <person name="Boedeker C."/>
            <person name="Overmann J."/>
        </authorList>
    </citation>
    <scope>NUCLEOTIDE SEQUENCE [LARGE SCALE GENOMIC DNA]</scope>
    <source>
        <strain evidence="4">0127_4</strain>
    </source>
</reference>
<gene>
    <name evidence="3" type="ORF">DSM104635_02144</name>
</gene>
<feature type="region of interest" description="Disordered" evidence="1">
    <location>
        <begin position="56"/>
        <end position="75"/>
    </location>
</feature>
<proteinExistence type="predicted"/>
<protein>
    <recommendedName>
        <fullName evidence="2">DUF6898 domain-containing protein</fullName>
    </recommendedName>
</protein>
<dbReference type="Proteomes" id="UP000431269">
    <property type="component" value="Chromosome"/>
</dbReference>